<reference evidence="2 3" key="1">
    <citation type="submission" date="2019-02" db="EMBL/GenBank/DDBJ databases">
        <title>Deep-cultivation of Planctomycetes and their phenomic and genomic characterization uncovers novel biology.</title>
        <authorList>
            <person name="Wiegand S."/>
            <person name="Jogler M."/>
            <person name="Boedeker C."/>
            <person name="Pinto D."/>
            <person name="Vollmers J."/>
            <person name="Rivas-Marin E."/>
            <person name="Kohn T."/>
            <person name="Peeters S.H."/>
            <person name="Heuer A."/>
            <person name="Rast P."/>
            <person name="Oberbeckmann S."/>
            <person name="Bunk B."/>
            <person name="Jeske O."/>
            <person name="Meyerdierks A."/>
            <person name="Storesund J.E."/>
            <person name="Kallscheuer N."/>
            <person name="Luecker S."/>
            <person name="Lage O.M."/>
            <person name="Pohl T."/>
            <person name="Merkel B.J."/>
            <person name="Hornburger P."/>
            <person name="Mueller R.-W."/>
            <person name="Bruemmer F."/>
            <person name="Labrenz M."/>
            <person name="Spormann A.M."/>
            <person name="Op den Camp H."/>
            <person name="Overmann J."/>
            <person name="Amann R."/>
            <person name="Jetten M.S.M."/>
            <person name="Mascher T."/>
            <person name="Medema M.H."/>
            <person name="Devos D.P."/>
            <person name="Kaster A.-K."/>
            <person name="Ovreas L."/>
            <person name="Rohde M."/>
            <person name="Galperin M.Y."/>
            <person name="Jogler C."/>
        </authorList>
    </citation>
    <scope>NUCLEOTIDE SEQUENCE [LARGE SCALE GENOMIC DNA]</scope>
    <source>
        <strain evidence="2 3">Poly30</strain>
    </source>
</reference>
<dbReference type="RefSeq" id="WP_145200933.1">
    <property type="nucleotide sequence ID" value="NZ_CP036434.1"/>
</dbReference>
<dbReference type="NCBIfam" id="TIGR00741">
    <property type="entry name" value="yfiA"/>
    <property type="match status" value="1"/>
</dbReference>
<evidence type="ECO:0000313" key="2">
    <source>
        <dbReference type="EMBL" id="QDV08380.1"/>
    </source>
</evidence>
<dbReference type="InterPro" id="IPR003489">
    <property type="entry name" value="RHF/RaiA"/>
</dbReference>
<dbReference type="OrthoDB" id="9794975at2"/>
<dbReference type="InterPro" id="IPR036567">
    <property type="entry name" value="RHF-like"/>
</dbReference>
<name>A0A518EWD1_9BACT</name>
<sequence>MKTQVSILHHDYPSRYRSLVEERLAALERFNGHIVSIDARLEKDARNHHVELVANIGKGQTLVANVRREGFGEALMEAVDRMGRQLRKSHDKERLVPRRPQHGVA</sequence>
<gene>
    <name evidence="2" type="ORF">Poly30_39180</name>
</gene>
<dbReference type="EMBL" id="CP036434">
    <property type="protein sequence ID" value="QDV08380.1"/>
    <property type="molecule type" value="Genomic_DNA"/>
</dbReference>
<dbReference type="SUPFAM" id="SSF69754">
    <property type="entry name" value="Ribosome binding protein Y (YfiA homologue)"/>
    <property type="match status" value="1"/>
</dbReference>
<protein>
    <submittedName>
        <fullName evidence="2">Sigma 54 modulation protein / S30EA ribosomal protein</fullName>
    </submittedName>
</protein>
<dbReference type="AlphaFoldDB" id="A0A518EWD1"/>
<keyword evidence="2" id="KW-0687">Ribonucleoprotein</keyword>
<dbReference type="GO" id="GO:0005840">
    <property type="term" value="C:ribosome"/>
    <property type="evidence" value="ECO:0007669"/>
    <property type="project" value="UniProtKB-KW"/>
</dbReference>
<proteinExistence type="predicted"/>
<evidence type="ECO:0000256" key="1">
    <source>
        <dbReference type="SAM" id="MobiDB-lite"/>
    </source>
</evidence>
<dbReference type="Pfam" id="PF02482">
    <property type="entry name" value="Ribosomal_S30AE"/>
    <property type="match status" value="1"/>
</dbReference>
<evidence type="ECO:0000313" key="3">
    <source>
        <dbReference type="Proteomes" id="UP000320390"/>
    </source>
</evidence>
<organism evidence="2 3">
    <name type="scientific">Saltatorellus ferox</name>
    <dbReference type="NCBI Taxonomy" id="2528018"/>
    <lineage>
        <taxon>Bacteria</taxon>
        <taxon>Pseudomonadati</taxon>
        <taxon>Planctomycetota</taxon>
        <taxon>Planctomycetia</taxon>
        <taxon>Planctomycetia incertae sedis</taxon>
        <taxon>Saltatorellus</taxon>
    </lineage>
</organism>
<feature type="region of interest" description="Disordered" evidence="1">
    <location>
        <begin position="86"/>
        <end position="105"/>
    </location>
</feature>
<dbReference type="Proteomes" id="UP000320390">
    <property type="component" value="Chromosome"/>
</dbReference>
<keyword evidence="2" id="KW-0689">Ribosomal protein</keyword>
<dbReference type="Gene3D" id="3.30.160.100">
    <property type="entry name" value="Ribosome hibernation promotion factor-like"/>
    <property type="match status" value="1"/>
</dbReference>
<keyword evidence="3" id="KW-1185">Reference proteome</keyword>
<feature type="compositionally biased region" description="Basic and acidic residues" evidence="1">
    <location>
        <begin position="86"/>
        <end position="96"/>
    </location>
</feature>
<accession>A0A518EWD1</accession>